<evidence type="ECO:0000313" key="5">
    <source>
        <dbReference type="Proteomes" id="UP000007305"/>
    </source>
</evidence>
<dbReference type="InterPro" id="IPR051462">
    <property type="entry name" value="CBS_domain-containing"/>
</dbReference>
<keyword evidence="5" id="KW-1185">Reference proteome</keyword>
<dbReference type="Pfam" id="PF00571">
    <property type="entry name" value="CBS"/>
    <property type="match status" value="1"/>
</dbReference>
<dbReference type="Gene3D" id="3.10.580.10">
    <property type="entry name" value="CBS-domain"/>
    <property type="match status" value="1"/>
</dbReference>
<sequence>MTKREELHVVKPTTSVDDGALFLICCTCLPYFRSVERDHSILLFFAALEMLVKHRISGFPVIDDDWNLVGVVSDYDLLALDTISGAGPAEADIFPEVDSTWKECWWGGFLMSLACSPPRKKIFVAVAVQLLIVAD</sequence>
<evidence type="ECO:0000256" key="2">
    <source>
        <dbReference type="PROSITE-ProRule" id="PRU00703"/>
    </source>
</evidence>
<protein>
    <recommendedName>
        <fullName evidence="3">CBS domain-containing protein</fullName>
    </recommendedName>
</protein>
<dbReference type="Gramene" id="Zm00001eb177480_T007">
    <property type="protein sequence ID" value="Zm00001eb177480_P007"/>
    <property type="gene ID" value="Zm00001eb177480"/>
</dbReference>
<dbReference type="PANTHER" id="PTHR48108:SF6">
    <property type="entry name" value="CBS DOMAIN-CONTAINING PROTEIN CBSX1, CHLOROPLASTIC"/>
    <property type="match status" value="1"/>
</dbReference>
<keyword evidence="2" id="KW-0129">CBS domain</keyword>
<keyword evidence="1" id="KW-0677">Repeat</keyword>
<dbReference type="InterPro" id="IPR000644">
    <property type="entry name" value="CBS_dom"/>
</dbReference>
<dbReference type="EnsemblPlants" id="Zm00001eb177480_T007">
    <property type="protein sequence ID" value="Zm00001eb177480_P007"/>
    <property type="gene ID" value="Zm00001eb177480"/>
</dbReference>
<dbReference type="AlphaFoldDB" id="A0A804NQ49"/>
<dbReference type="PANTHER" id="PTHR48108">
    <property type="entry name" value="CBS DOMAIN-CONTAINING PROTEIN CBSX2, CHLOROPLASTIC"/>
    <property type="match status" value="1"/>
</dbReference>
<reference evidence="4" key="3">
    <citation type="submission" date="2021-05" db="UniProtKB">
        <authorList>
            <consortium name="EnsemblPlants"/>
        </authorList>
    </citation>
    <scope>IDENTIFICATION</scope>
    <source>
        <strain evidence="4">cv. B73</strain>
    </source>
</reference>
<name>A0A804NQ49_MAIZE</name>
<dbReference type="PROSITE" id="PS51371">
    <property type="entry name" value="CBS"/>
    <property type="match status" value="1"/>
</dbReference>
<proteinExistence type="predicted"/>
<feature type="domain" description="CBS" evidence="3">
    <location>
        <begin position="28"/>
        <end position="90"/>
    </location>
</feature>
<dbReference type="InterPro" id="IPR046342">
    <property type="entry name" value="CBS_dom_sf"/>
</dbReference>
<accession>A0A804NQ49</accession>
<evidence type="ECO:0000313" key="4">
    <source>
        <dbReference type="EnsemblPlants" id="Zm00001eb177480_P007"/>
    </source>
</evidence>
<evidence type="ECO:0000256" key="1">
    <source>
        <dbReference type="ARBA" id="ARBA00022737"/>
    </source>
</evidence>
<dbReference type="Proteomes" id="UP000007305">
    <property type="component" value="Chromosome 4"/>
</dbReference>
<evidence type="ECO:0000259" key="3">
    <source>
        <dbReference type="PROSITE" id="PS51371"/>
    </source>
</evidence>
<reference evidence="5" key="1">
    <citation type="journal article" date="2009" name="Science">
        <title>The B73 maize genome: complexity, diversity, and dynamics.</title>
        <authorList>
            <person name="Schnable P.S."/>
            <person name="Ware D."/>
            <person name="Fulton R.S."/>
            <person name="Stein J.C."/>
            <person name="Wei F."/>
            <person name="Pasternak S."/>
            <person name="Liang C."/>
            <person name="Zhang J."/>
            <person name="Fulton L."/>
            <person name="Graves T.A."/>
            <person name="Minx P."/>
            <person name="Reily A.D."/>
            <person name="Courtney L."/>
            <person name="Kruchowski S.S."/>
            <person name="Tomlinson C."/>
            <person name="Strong C."/>
            <person name="Delehaunty K."/>
            <person name="Fronick C."/>
            <person name="Courtney B."/>
            <person name="Rock S.M."/>
            <person name="Belter E."/>
            <person name="Du F."/>
            <person name="Kim K."/>
            <person name="Abbott R.M."/>
            <person name="Cotton M."/>
            <person name="Levy A."/>
            <person name="Marchetto P."/>
            <person name="Ochoa K."/>
            <person name="Jackson S.M."/>
            <person name="Gillam B."/>
            <person name="Chen W."/>
            <person name="Yan L."/>
            <person name="Higginbotham J."/>
            <person name="Cardenas M."/>
            <person name="Waligorski J."/>
            <person name="Applebaum E."/>
            <person name="Phelps L."/>
            <person name="Falcone J."/>
            <person name="Kanchi K."/>
            <person name="Thane T."/>
            <person name="Scimone A."/>
            <person name="Thane N."/>
            <person name="Henke J."/>
            <person name="Wang T."/>
            <person name="Ruppert J."/>
            <person name="Shah N."/>
            <person name="Rotter K."/>
            <person name="Hodges J."/>
            <person name="Ingenthron E."/>
            <person name="Cordes M."/>
            <person name="Kohlberg S."/>
            <person name="Sgro J."/>
            <person name="Delgado B."/>
            <person name="Mead K."/>
            <person name="Chinwalla A."/>
            <person name="Leonard S."/>
            <person name="Crouse K."/>
            <person name="Collura K."/>
            <person name="Kudrna D."/>
            <person name="Currie J."/>
            <person name="He R."/>
            <person name="Angelova A."/>
            <person name="Rajasekar S."/>
            <person name="Mueller T."/>
            <person name="Lomeli R."/>
            <person name="Scara G."/>
            <person name="Ko A."/>
            <person name="Delaney K."/>
            <person name="Wissotski M."/>
            <person name="Lopez G."/>
            <person name="Campos D."/>
            <person name="Braidotti M."/>
            <person name="Ashley E."/>
            <person name="Golser W."/>
            <person name="Kim H."/>
            <person name="Lee S."/>
            <person name="Lin J."/>
            <person name="Dujmic Z."/>
            <person name="Kim W."/>
            <person name="Talag J."/>
            <person name="Zuccolo A."/>
            <person name="Fan C."/>
            <person name="Sebastian A."/>
            <person name="Kramer M."/>
            <person name="Spiegel L."/>
            <person name="Nascimento L."/>
            <person name="Zutavern T."/>
            <person name="Miller B."/>
            <person name="Ambroise C."/>
            <person name="Muller S."/>
            <person name="Spooner W."/>
            <person name="Narechania A."/>
            <person name="Ren L."/>
            <person name="Wei S."/>
            <person name="Kumari S."/>
            <person name="Faga B."/>
            <person name="Levy M.J."/>
            <person name="McMahan L."/>
            <person name="Van Buren P."/>
            <person name="Vaughn M.W."/>
            <person name="Ying K."/>
            <person name="Yeh C.-T."/>
            <person name="Emrich S.J."/>
            <person name="Jia Y."/>
            <person name="Kalyanaraman A."/>
            <person name="Hsia A.-P."/>
            <person name="Barbazuk W.B."/>
            <person name="Baucom R.S."/>
            <person name="Brutnell T.P."/>
            <person name="Carpita N.C."/>
            <person name="Chaparro C."/>
            <person name="Chia J.-M."/>
            <person name="Deragon J.-M."/>
            <person name="Estill J.C."/>
            <person name="Fu Y."/>
            <person name="Jeddeloh J.A."/>
            <person name="Han Y."/>
            <person name="Lee H."/>
            <person name="Li P."/>
            <person name="Lisch D.R."/>
            <person name="Liu S."/>
            <person name="Liu Z."/>
            <person name="Nagel D.H."/>
            <person name="McCann M.C."/>
            <person name="SanMiguel P."/>
            <person name="Myers A.M."/>
            <person name="Nettleton D."/>
            <person name="Nguyen J."/>
            <person name="Penning B.W."/>
            <person name="Ponnala L."/>
            <person name="Schneider K.L."/>
            <person name="Schwartz D.C."/>
            <person name="Sharma A."/>
            <person name="Soderlund C."/>
            <person name="Springer N.M."/>
            <person name="Sun Q."/>
            <person name="Wang H."/>
            <person name="Waterman M."/>
            <person name="Westerman R."/>
            <person name="Wolfgruber T.K."/>
            <person name="Yang L."/>
            <person name="Yu Y."/>
            <person name="Zhang L."/>
            <person name="Zhou S."/>
            <person name="Zhu Q."/>
            <person name="Bennetzen J.L."/>
            <person name="Dawe R.K."/>
            <person name="Jiang J."/>
            <person name="Jiang N."/>
            <person name="Presting G.G."/>
            <person name="Wessler S.R."/>
            <person name="Aluru S."/>
            <person name="Martienssen R.A."/>
            <person name="Clifton S.W."/>
            <person name="McCombie W.R."/>
            <person name="Wing R.A."/>
            <person name="Wilson R.K."/>
        </authorList>
    </citation>
    <scope>NUCLEOTIDE SEQUENCE [LARGE SCALE GENOMIC DNA]</scope>
    <source>
        <strain evidence="5">cv. B73</strain>
    </source>
</reference>
<dbReference type="SUPFAM" id="SSF54631">
    <property type="entry name" value="CBS-domain pair"/>
    <property type="match status" value="1"/>
</dbReference>
<organism evidence="4 5">
    <name type="scientific">Zea mays</name>
    <name type="common">Maize</name>
    <dbReference type="NCBI Taxonomy" id="4577"/>
    <lineage>
        <taxon>Eukaryota</taxon>
        <taxon>Viridiplantae</taxon>
        <taxon>Streptophyta</taxon>
        <taxon>Embryophyta</taxon>
        <taxon>Tracheophyta</taxon>
        <taxon>Spermatophyta</taxon>
        <taxon>Magnoliopsida</taxon>
        <taxon>Liliopsida</taxon>
        <taxon>Poales</taxon>
        <taxon>Poaceae</taxon>
        <taxon>PACMAD clade</taxon>
        <taxon>Panicoideae</taxon>
        <taxon>Andropogonodae</taxon>
        <taxon>Andropogoneae</taxon>
        <taxon>Tripsacinae</taxon>
        <taxon>Zea</taxon>
    </lineage>
</organism>
<reference evidence="4" key="2">
    <citation type="submission" date="2019-07" db="EMBL/GenBank/DDBJ databases">
        <authorList>
            <person name="Seetharam A."/>
            <person name="Woodhouse M."/>
            <person name="Cannon E."/>
        </authorList>
    </citation>
    <scope>NUCLEOTIDE SEQUENCE [LARGE SCALE GENOMIC DNA]</scope>
    <source>
        <strain evidence="4">cv. B73</strain>
    </source>
</reference>